<dbReference type="SUPFAM" id="SSF48452">
    <property type="entry name" value="TPR-like"/>
    <property type="match status" value="1"/>
</dbReference>
<dbReference type="RefSeq" id="WP_203031792.1">
    <property type="nucleotide sequence ID" value="NZ_JAEACQ010000233.1"/>
</dbReference>
<dbReference type="Proteomes" id="UP000604475">
    <property type="component" value="Unassembled WGS sequence"/>
</dbReference>
<comment type="caution">
    <text evidence="2">The sequence shown here is derived from an EMBL/GenBank/DDBJ whole genome shotgun (WGS) entry which is preliminary data.</text>
</comment>
<evidence type="ECO:0000313" key="3">
    <source>
        <dbReference type="Proteomes" id="UP000604475"/>
    </source>
</evidence>
<dbReference type="GO" id="GO:0043531">
    <property type="term" value="F:ADP binding"/>
    <property type="evidence" value="ECO:0007669"/>
    <property type="project" value="InterPro"/>
</dbReference>
<dbReference type="Gene3D" id="3.40.50.300">
    <property type="entry name" value="P-loop containing nucleotide triphosphate hydrolases"/>
    <property type="match status" value="1"/>
</dbReference>
<feature type="domain" description="NB-ARC" evidence="1">
    <location>
        <begin position="27"/>
        <end position="170"/>
    </location>
</feature>
<organism evidence="2 3">
    <name type="scientific">Frankia nepalensis</name>
    <dbReference type="NCBI Taxonomy" id="1836974"/>
    <lineage>
        <taxon>Bacteria</taxon>
        <taxon>Bacillati</taxon>
        <taxon>Actinomycetota</taxon>
        <taxon>Actinomycetes</taxon>
        <taxon>Frankiales</taxon>
        <taxon>Frankiaceae</taxon>
        <taxon>Frankia</taxon>
    </lineage>
</organism>
<dbReference type="PRINTS" id="PR00364">
    <property type="entry name" value="DISEASERSIST"/>
</dbReference>
<dbReference type="Pfam" id="PF13424">
    <property type="entry name" value="TPR_12"/>
    <property type="match status" value="1"/>
</dbReference>
<feature type="non-terminal residue" evidence="2">
    <location>
        <position position="504"/>
    </location>
</feature>
<dbReference type="InterPro" id="IPR011990">
    <property type="entry name" value="TPR-like_helical_dom_sf"/>
</dbReference>
<evidence type="ECO:0000313" key="2">
    <source>
        <dbReference type="EMBL" id="MBL7629611.1"/>
    </source>
</evidence>
<dbReference type="PANTHER" id="PTHR35205:SF1">
    <property type="entry name" value="ZU5 DOMAIN-CONTAINING PROTEIN"/>
    <property type="match status" value="1"/>
</dbReference>
<dbReference type="InterPro" id="IPR002182">
    <property type="entry name" value="NB-ARC"/>
</dbReference>
<name>A0A937UT46_9ACTN</name>
<dbReference type="EMBL" id="JAEACQ010000233">
    <property type="protein sequence ID" value="MBL7629611.1"/>
    <property type="molecule type" value="Genomic_DNA"/>
</dbReference>
<keyword evidence="3" id="KW-1185">Reference proteome</keyword>
<proteinExistence type="predicted"/>
<accession>A0A937UT46</accession>
<gene>
    <name evidence="2" type="ORF">I7412_21055</name>
</gene>
<dbReference type="PANTHER" id="PTHR35205">
    <property type="entry name" value="NB-ARC AND TPR DOMAIN PROTEIN"/>
    <property type="match status" value="1"/>
</dbReference>
<protein>
    <submittedName>
        <fullName evidence="2">Tetratricopeptide repeat protein</fullName>
    </submittedName>
</protein>
<dbReference type="SUPFAM" id="SSF52540">
    <property type="entry name" value="P-loop containing nucleoside triphosphate hydrolases"/>
    <property type="match status" value="1"/>
</dbReference>
<evidence type="ECO:0000259" key="1">
    <source>
        <dbReference type="Pfam" id="PF00931"/>
    </source>
</evidence>
<dbReference type="Pfam" id="PF00931">
    <property type="entry name" value="NB-ARC"/>
    <property type="match status" value="1"/>
</dbReference>
<reference evidence="2" key="1">
    <citation type="submission" date="2020-12" db="EMBL/GenBank/DDBJ databases">
        <title>Genomic characterization of non-nitrogen-fixing Frankia strains.</title>
        <authorList>
            <person name="Carlos-Shanley C."/>
            <person name="Guerra T."/>
            <person name="Hahn D."/>
        </authorList>
    </citation>
    <scope>NUCLEOTIDE SEQUENCE</scope>
    <source>
        <strain evidence="2">CN6</strain>
    </source>
</reference>
<dbReference type="Gene3D" id="1.25.40.10">
    <property type="entry name" value="Tetratricopeptide repeat domain"/>
    <property type="match status" value="1"/>
</dbReference>
<sequence length="504" mass="54529">MGGAHHLPGVWSVPPRLAHFTGRANLLDELDLVLAEQRTAAVCALQGLGGVGKTALAVEYAHLRASQFEVVWWLPAQDQDLLSGHVAALGAALGLGDDADWPAVAASLRANRRRWLLVLDNVDDPDIVGLFRPADPYGRLLVTSRLAGLDGAGEAITVREFTADEATRLLTCRLPGIGPATAGKIAALLGFLPLALEQSASYLTQTSLPPSEYVTLLETRLSDMLSRGRVADRPRDTVANLWRLSTARLEADEPAAVSLLEICAVCAPDPVPLDLVTDGIDELRDGPLRRAAEDPVAWADAVGALVGYGLARRDGRSLVVHRLTAAATRAALDVARHHDAVATVTRMLSLALPRNIYDPAGWPRWRTLLPHVFAILDRDDATWDDDAVPIVSLLCDLVGRYLEHHGRPDLAIPYLCRGLDLDTAHRGVDHPDTLTARHNLAGAYGTAGRVDQAIRLFEQVLADRVRMLGGNHPDTLTARHNLAYTYRVAGRVHEAINLFEDVLT</sequence>
<dbReference type="InterPro" id="IPR027417">
    <property type="entry name" value="P-loop_NTPase"/>
</dbReference>
<dbReference type="AlphaFoldDB" id="A0A937UT46"/>